<name>A0A7W3J352_9ACTN</name>
<dbReference type="SFLD" id="SFLDG01129">
    <property type="entry name" value="C1.5:_HAD__Beta-PGM__Phosphata"/>
    <property type="match status" value="1"/>
</dbReference>
<dbReference type="GO" id="GO:0008967">
    <property type="term" value="F:phosphoglycolate phosphatase activity"/>
    <property type="evidence" value="ECO:0007669"/>
    <property type="project" value="UniProtKB-EC"/>
</dbReference>
<dbReference type="InterPro" id="IPR036412">
    <property type="entry name" value="HAD-like_sf"/>
</dbReference>
<proteinExistence type="predicted"/>
<dbReference type="Gene3D" id="3.40.50.1000">
    <property type="entry name" value="HAD superfamily/HAD-like"/>
    <property type="match status" value="1"/>
</dbReference>
<comment type="caution">
    <text evidence="1">The sequence shown here is derived from an EMBL/GenBank/DDBJ whole genome shotgun (WGS) entry which is preliminary data.</text>
</comment>
<organism evidence="1 2">
    <name type="scientific">Nocardioides ginsengisegetis</name>
    <dbReference type="NCBI Taxonomy" id="661491"/>
    <lineage>
        <taxon>Bacteria</taxon>
        <taxon>Bacillati</taxon>
        <taxon>Actinomycetota</taxon>
        <taxon>Actinomycetes</taxon>
        <taxon>Propionibacteriales</taxon>
        <taxon>Nocardioidaceae</taxon>
        <taxon>Nocardioides</taxon>
    </lineage>
</organism>
<dbReference type="Pfam" id="PF13419">
    <property type="entry name" value="HAD_2"/>
    <property type="match status" value="1"/>
</dbReference>
<dbReference type="PANTHER" id="PTHR43434:SF16">
    <property type="entry name" value="BLL8046 PROTEIN"/>
    <property type="match status" value="1"/>
</dbReference>
<protein>
    <submittedName>
        <fullName evidence="1">Phosphoglycolate phosphatase</fullName>
        <ecNumber evidence="1">3.1.3.18</ecNumber>
    </submittedName>
</protein>
<dbReference type="SUPFAM" id="SSF56784">
    <property type="entry name" value="HAD-like"/>
    <property type="match status" value="1"/>
</dbReference>
<dbReference type="InterPro" id="IPR023198">
    <property type="entry name" value="PGP-like_dom2"/>
</dbReference>
<dbReference type="Proteomes" id="UP000580910">
    <property type="component" value="Unassembled WGS sequence"/>
</dbReference>
<dbReference type="GO" id="GO:0006281">
    <property type="term" value="P:DNA repair"/>
    <property type="evidence" value="ECO:0007669"/>
    <property type="project" value="TreeGrafter"/>
</dbReference>
<evidence type="ECO:0000313" key="1">
    <source>
        <dbReference type="EMBL" id="MBA8805418.1"/>
    </source>
</evidence>
<keyword evidence="1" id="KW-0378">Hydrolase</keyword>
<reference evidence="1 2" key="1">
    <citation type="submission" date="2020-07" db="EMBL/GenBank/DDBJ databases">
        <title>Sequencing the genomes of 1000 actinobacteria strains.</title>
        <authorList>
            <person name="Klenk H.-P."/>
        </authorList>
    </citation>
    <scope>NUCLEOTIDE SEQUENCE [LARGE SCALE GENOMIC DNA]</scope>
    <source>
        <strain evidence="1 2">DSM 21349</strain>
    </source>
</reference>
<dbReference type="InterPro" id="IPR023214">
    <property type="entry name" value="HAD_sf"/>
</dbReference>
<dbReference type="EMBL" id="JACGXA010000001">
    <property type="protein sequence ID" value="MBA8805418.1"/>
    <property type="molecule type" value="Genomic_DNA"/>
</dbReference>
<evidence type="ECO:0000313" key="2">
    <source>
        <dbReference type="Proteomes" id="UP000580910"/>
    </source>
</evidence>
<keyword evidence="2" id="KW-1185">Reference proteome</keyword>
<dbReference type="AlphaFoldDB" id="A0A7W3J352"/>
<dbReference type="RefSeq" id="WP_182541157.1">
    <property type="nucleotide sequence ID" value="NZ_JACGXA010000001.1"/>
</dbReference>
<dbReference type="InterPro" id="IPR041492">
    <property type="entry name" value="HAD_2"/>
</dbReference>
<dbReference type="GO" id="GO:0005829">
    <property type="term" value="C:cytosol"/>
    <property type="evidence" value="ECO:0007669"/>
    <property type="project" value="TreeGrafter"/>
</dbReference>
<dbReference type="InterPro" id="IPR050155">
    <property type="entry name" value="HAD-like_hydrolase_sf"/>
</dbReference>
<dbReference type="PANTHER" id="PTHR43434">
    <property type="entry name" value="PHOSPHOGLYCOLATE PHOSPHATASE"/>
    <property type="match status" value="1"/>
</dbReference>
<accession>A0A7W3J352</accession>
<dbReference type="SFLD" id="SFLDS00003">
    <property type="entry name" value="Haloacid_Dehalogenase"/>
    <property type="match status" value="1"/>
</dbReference>
<gene>
    <name evidence="1" type="ORF">FB382_003709</name>
</gene>
<dbReference type="EC" id="3.1.3.18" evidence="1"/>
<dbReference type="Gene3D" id="1.10.150.240">
    <property type="entry name" value="Putative phosphatase, domain 2"/>
    <property type="match status" value="1"/>
</dbReference>
<sequence length="239" mass="25017">MTHHTATANAHVEDAVETVDAVLLDLDGTLVDSVYAHTLAWKSAFRDVGMDVPAHRIHRAIGISGDRLVAHVAGDRVEAAVGDAVRDAHRRHLDERLHDVVPTDGARDLLEALRERDVTVVLASAGGAEITGRLLDLLEAAKLLDEVVTGSDVDSGKPSGELVAAAMAAVAADRAVLVGDTVWDVQAATDAGIPCVGLLTGGIAESELREAGAIAVFDTPRDLAEHLDEVLPSDKHPLG</sequence>